<evidence type="ECO:0000259" key="1">
    <source>
        <dbReference type="SMART" id="SM00849"/>
    </source>
</evidence>
<dbReference type="AlphaFoldDB" id="A0A382S439"/>
<dbReference type="SMART" id="SM00849">
    <property type="entry name" value="Lactamase_B"/>
    <property type="match status" value="1"/>
</dbReference>
<organism evidence="2">
    <name type="scientific">marine metagenome</name>
    <dbReference type="NCBI Taxonomy" id="408172"/>
    <lineage>
        <taxon>unclassified sequences</taxon>
        <taxon>metagenomes</taxon>
        <taxon>ecological metagenomes</taxon>
    </lineage>
</organism>
<dbReference type="PANTHER" id="PTHR42951:SF4">
    <property type="entry name" value="ACYL-COENZYME A THIOESTERASE MBLAC2"/>
    <property type="match status" value="1"/>
</dbReference>
<evidence type="ECO:0000313" key="2">
    <source>
        <dbReference type="EMBL" id="SVD04332.1"/>
    </source>
</evidence>
<dbReference type="InterPro" id="IPR036866">
    <property type="entry name" value="RibonucZ/Hydroxyglut_hydro"/>
</dbReference>
<dbReference type="Pfam" id="PF00753">
    <property type="entry name" value="Lactamase_B"/>
    <property type="match status" value="1"/>
</dbReference>
<dbReference type="CDD" id="cd16282">
    <property type="entry name" value="metallo-hydrolase-like_MBL-fold"/>
    <property type="match status" value="1"/>
</dbReference>
<name>A0A382S439_9ZZZZ</name>
<dbReference type="PANTHER" id="PTHR42951">
    <property type="entry name" value="METALLO-BETA-LACTAMASE DOMAIN-CONTAINING"/>
    <property type="match status" value="1"/>
</dbReference>
<feature type="non-terminal residue" evidence="2">
    <location>
        <position position="1"/>
    </location>
</feature>
<protein>
    <recommendedName>
        <fullName evidence="1">Metallo-beta-lactamase domain-containing protein</fullName>
    </recommendedName>
</protein>
<dbReference type="EMBL" id="UINC01126076">
    <property type="protein sequence ID" value="SVD04332.1"/>
    <property type="molecule type" value="Genomic_DNA"/>
</dbReference>
<gene>
    <name evidence="2" type="ORF">METZ01_LOCUS357186</name>
</gene>
<proteinExistence type="predicted"/>
<dbReference type="SUPFAM" id="SSF56281">
    <property type="entry name" value="Metallo-hydrolase/oxidoreductase"/>
    <property type="match status" value="1"/>
</dbReference>
<sequence>GGETMKRLSLAVLMYTCVMSQAWAQRDFSAVQIITHEVGGNIYMLEGSGGNIGVSVGSDGVLIVDNQYAPLADKIKAALGQLDSGELKFVLNTHHHGDHTGGNVIFGQIATIVAHENVHGRVSTGDNAIKKSGWPVITYSTSASVHFNGEEIQLMHYSRGHTDGDGIVYFTGSNVVHMGDTFFNGQFPYVDLGSNGNVAGLINIISHVLTRIPPDITIIPGHGAIGNKSDLKTYFSMLMETTDLVRGHMAEGKTLDQIKAAGFPEKFEAMGEGFVTEERWIETIYNSYSAE</sequence>
<feature type="domain" description="Metallo-beta-lactamase" evidence="1">
    <location>
        <begin position="49"/>
        <end position="222"/>
    </location>
</feature>
<accession>A0A382S439</accession>
<dbReference type="InterPro" id="IPR050855">
    <property type="entry name" value="NDM-1-like"/>
</dbReference>
<dbReference type="InterPro" id="IPR001279">
    <property type="entry name" value="Metallo-B-lactamas"/>
</dbReference>
<reference evidence="2" key="1">
    <citation type="submission" date="2018-05" db="EMBL/GenBank/DDBJ databases">
        <authorList>
            <person name="Lanie J.A."/>
            <person name="Ng W.-L."/>
            <person name="Kazmierczak K.M."/>
            <person name="Andrzejewski T.M."/>
            <person name="Davidsen T.M."/>
            <person name="Wayne K.J."/>
            <person name="Tettelin H."/>
            <person name="Glass J.I."/>
            <person name="Rusch D."/>
            <person name="Podicherti R."/>
            <person name="Tsui H.-C.T."/>
            <person name="Winkler M.E."/>
        </authorList>
    </citation>
    <scope>NUCLEOTIDE SEQUENCE</scope>
</reference>
<dbReference type="Gene3D" id="3.60.15.10">
    <property type="entry name" value="Ribonuclease Z/Hydroxyacylglutathione hydrolase-like"/>
    <property type="match status" value="1"/>
</dbReference>